<accession>A0A1C9C5I5</accession>
<dbReference type="InterPro" id="IPR050452">
    <property type="entry name" value="Metacaspase"/>
</dbReference>
<organismHost>
    <name type="scientific">Heterosigma akashiwo</name>
    <name type="common">Chromophytic alga</name>
    <name type="synonym">Heterosigma carterae</name>
    <dbReference type="NCBI Taxonomy" id="2829"/>
</organismHost>
<evidence type="ECO:0000259" key="1">
    <source>
        <dbReference type="Pfam" id="PF00656"/>
    </source>
</evidence>
<dbReference type="GO" id="GO:0006508">
    <property type="term" value="P:proteolysis"/>
    <property type="evidence" value="ECO:0007669"/>
    <property type="project" value="InterPro"/>
</dbReference>
<dbReference type="PANTHER" id="PTHR48104:SF30">
    <property type="entry name" value="METACASPASE-1"/>
    <property type="match status" value="1"/>
</dbReference>
<organism evidence="2 3">
    <name type="scientific">Heterosigma akashiwo virus 01</name>
    <name type="common">HaV01</name>
    <dbReference type="NCBI Taxonomy" id="97195"/>
    <lineage>
        <taxon>Viruses</taxon>
        <taxon>Varidnaviria</taxon>
        <taxon>Bamfordvirae</taxon>
        <taxon>Nucleocytoviricota</taxon>
        <taxon>Megaviricetes</taxon>
        <taxon>Algavirales</taxon>
        <taxon>Phycodnaviridae</taxon>
        <taxon>Raphidovirus</taxon>
        <taxon>Raphidovirus japonicum</taxon>
    </lineage>
</organism>
<dbReference type="Gene3D" id="3.40.50.1460">
    <property type="match status" value="1"/>
</dbReference>
<dbReference type="GeneID" id="37618604"/>
<name>A0A1C9C5I5_HAV01</name>
<dbReference type="Proteomes" id="UP000232488">
    <property type="component" value="Segment"/>
</dbReference>
<dbReference type="KEGG" id="vg:37618604"/>
<evidence type="ECO:0000313" key="3">
    <source>
        <dbReference type="Proteomes" id="UP000232488"/>
    </source>
</evidence>
<protein>
    <submittedName>
        <fullName evidence="2">Putative metacaspase</fullName>
    </submittedName>
</protein>
<proteinExistence type="predicted"/>
<reference evidence="2 3" key="1">
    <citation type="submission" date="2016-03" db="EMBL/GenBank/DDBJ databases">
        <title>Genome sequences of a Phycodnavirus, Heterosigma akashiwo virus strain 53.</title>
        <authorList>
            <person name="Ueki S."/>
            <person name="Ogura Y."/>
            <person name="Hayashi T."/>
        </authorList>
    </citation>
    <scope>NUCLEOTIDE SEQUENCE [LARGE SCALE GENOMIC DNA]</scope>
    <source>
        <strain evidence="2">HaV53</strain>
    </source>
</reference>
<dbReference type="EMBL" id="KX008963">
    <property type="protein sequence ID" value="AOM63554.1"/>
    <property type="molecule type" value="Genomic_DNA"/>
</dbReference>
<dbReference type="InterPro" id="IPR011600">
    <property type="entry name" value="Pept_C14_caspase"/>
</dbReference>
<dbReference type="RefSeq" id="YP_009507620.1">
    <property type="nucleotide sequence ID" value="NC_038553.1"/>
</dbReference>
<evidence type="ECO:0000313" key="2">
    <source>
        <dbReference type="EMBL" id="AOM63554.1"/>
    </source>
</evidence>
<dbReference type="Pfam" id="PF00656">
    <property type="entry name" value="Peptidase_C14"/>
    <property type="match status" value="1"/>
</dbReference>
<keyword evidence="3" id="KW-1185">Reference proteome</keyword>
<dbReference type="GO" id="GO:0004197">
    <property type="term" value="F:cysteine-type endopeptidase activity"/>
    <property type="evidence" value="ECO:0007669"/>
    <property type="project" value="InterPro"/>
</dbReference>
<gene>
    <name evidence="2" type="primary">HaV53_ORF223</name>
</gene>
<feature type="domain" description="Peptidase C14 caspase" evidence="1">
    <location>
        <begin position="14"/>
        <end position="237"/>
    </location>
</feature>
<sequence>MSKMLLSVNLVTSLIIGFNYNFSTYINPLHNCINDAHSYSNIFKKEEIITDDKFTVVFQKHRLTKKYFETKFDNMLAKKTKTGNIKILTFSGHGDFNIAERYESIIFPTCEEFTDKDFDRVIRKYNDYKLICIFDSCFSGSILNLPYVYEVKLNMFITKYRTNYKKYNNVKIIQLSSCQDYKISREVPSLHKHGLFTENLITYLEDNKDKTITYEHVLRHLHRQMIPYRQHPVMSSTEPLDLNKEFLTF</sequence>
<dbReference type="PANTHER" id="PTHR48104">
    <property type="entry name" value="METACASPASE-4"/>
    <property type="match status" value="1"/>
</dbReference>